<organism evidence="3">
    <name type="scientific">Chlorella variabilis</name>
    <name type="common">Green alga</name>
    <dbReference type="NCBI Taxonomy" id="554065"/>
    <lineage>
        <taxon>Eukaryota</taxon>
        <taxon>Viridiplantae</taxon>
        <taxon>Chlorophyta</taxon>
        <taxon>core chlorophytes</taxon>
        <taxon>Trebouxiophyceae</taxon>
        <taxon>Chlorellales</taxon>
        <taxon>Chlorellaceae</taxon>
        <taxon>Chlorella clade</taxon>
        <taxon>Chlorella</taxon>
    </lineage>
</organism>
<evidence type="ECO:0000259" key="1">
    <source>
        <dbReference type="Pfam" id="PF07933"/>
    </source>
</evidence>
<dbReference type="Proteomes" id="UP000008141">
    <property type="component" value="Unassembled WGS sequence"/>
</dbReference>
<feature type="domain" description="NECAP PHear" evidence="1">
    <location>
        <begin position="1"/>
        <end position="130"/>
    </location>
</feature>
<dbReference type="GeneID" id="17351827"/>
<dbReference type="KEGG" id="cvr:CHLNCDRAFT_10071"/>
<dbReference type="Gene3D" id="2.30.29.30">
    <property type="entry name" value="Pleckstrin-homology domain (PH domain)/Phosphotyrosine-binding domain (PTB)"/>
    <property type="match status" value="1"/>
</dbReference>
<keyword evidence="3" id="KW-1185">Reference proteome</keyword>
<dbReference type="EMBL" id="GL433856">
    <property type="protein sequence ID" value="EFN52506.1"/>
    <property type="molecule type" value="Genomic_DNA"/>
</dbReference>
<dbReference type="OrthoDB" id="10265489at2759"/>
<dbReference type="PANTHER" id="PTHR12847:SF3">
    <property type="entry name" value="EAR-BINDING COAT-ASSOCIATED PROTEIN 2, PUTATIVE, EXPRESSED-RELATED"/>
    <property type="match status" value="1"/>
</dbReference>
<dbReference type="Pfam" id="PF07933">
    <property type="entry name" value="DUF1681"/>
    <property type="match status" value="1"/>
</dbReference>
<feature type="non-terminal residue" evidence="2">
    <location>
        <position position="132"/>
    </location>
</feature>
<dbReference type="InterPro" id="IPR011993">
    <property type="entry name" value="PH-like_dom_sf"/>
</dbReference>
<dbReference type="GO" id="GO:0006897">
    <property type="term" value="P:endocytosis"/>
    <property type="evidence" value="ECO:0007669"/>
    <property type="project" value="InterPro"/>
</dbReference>
<sequence>EHVLFVHRELDVFRIPPRTGAGGWRSGEWRVADKIFTGRVRVVAVGEKLEVRLEDPQTGELFGVAPVPAGQAHTVVEQASDSSRNFVLRLEDADSRRHAFVGVSFGERSAAFDFNVAIGDHERQQRRAAEMA</sequence>
<evidence type="ECO:0000313" key="3">
    <source>
        <dbReference type="Proteomes" id="UP000008141"/>
    </source>
</evidence>
<dbReference type="SUPFAM" id="SSF50729">
    <property type="entry name" value="PH domain-like"/>
    <property type="match status" value="1"/>
</dbReference>
<dbReference type="STRING" id="554065.E1ZNW1"/>
<feature type="non-terminal residue" evidence="2">
    <location>
        <position position="1"/>
    </location>
</feature>
<dbReference type="CDD" id="cd13228">
    <property type="entry name" value="PHear_NECAP"/>
    <property type="match status" value="1"/>
</dbReference>
<dbReference type="PANTHER" id="PTHR12847">
    <property type="entry name" value="ATP-BINDING CASSETTE ABC TRANSPORTER-RELATED"/>
    <property type="match status" value="1"/>
</dbReference>
<accession>E1ZNW1</accession>
<dbReference type="InterPro" id="IPR012466">
    <property type="entry name" value="NECAP_PHear"/>
</dbReference>
<dbReference type="AlphaFoldDB" id="E1ZNW1"/>
<dbReference type="GO" id="GO:0030125">
    <property type="term" value="C:clathrin vesicle coat"/>
    <property type="evidence" value="ECO:0007669"/>
    <property type="project" value="TreeGrafter"/>
</dbReference>
<dbReference type="OMA" id="FALCPYD"/>
<reference evidence="2 3" key="1">
    <citation type="journal article" date="2010" name="Plant Cell">
        <title>The Chlorella variabilis NC64A genome reveals adaptation to photosymbiosis, coevolution with viruses, and cryptic sex.</title>
        <authorList>
            <person name="Blanc G."/>
            <person name="Duncan G."/>
            <person name="Agarkova I."/>
            <person name="Borodovsky M."/>
            <person name="Gurnon J."/>
            <person name="Kuo A."/>
            <person name="Lindquist E."/>
            <person name="Lucas S."/>
            <person name="Pangilinan J."/>
            <person name="Polle J."/>
            <person name="Salamov A."/>
            <person name="Terry A."/>
            <person name="Yamada T."/>
            <person name="Dunigan D.D."/>
            <person name="Grigoriev I.V."/>
            <person name="Claverie J.M."/>
            <person name="Van Etten J.L."/>
        </authorList>
    </citation>
    <scope>NUCLEOTIDE SEQUENCE [LARGE SCALE GENOMIC DNA]</scope>
    <source>
        <strain evidence="2 3">NC64A</strain>
    </source>
</reference>
<dbReference type="eggNOG" id="KOG2500">
    <property type="taxonomic scope" value="Eukaryota"/>
</dbReference>
<gene>
    <name evidence="2" type="ORF">CHLNCDRAFT_10071</name>
</gene>
<proteinExistence type="predicted"/>
<dbReference type="RefSeq" id="XP_005844608.1">
    <property type="nucleotide sequence ID" value="XM_005844546.1"/>
</dbReference>
<protein>
    <recommendedName>
        <fullName evidence="1">NECAP PHear domain-containing protein</fullName>
    </recommendedName>
</protein>
<evidence type="ECO:0000313" key="2">
    <source>
        <dbReference type="EMBL" id="EFN52506.1"/>
    </source>
</evidence>
<name>E1ZNW1_CHLVA</name>
<dbReference type="InParanoid" id="E1ZNW1"/>